<evidence type="ECO:0000313" key="7">
    <source>
        <dbReference type="Proteomes" id="UP000472274"/>
    </source>
</evidence>
<keyword evidence="2" id="KW-0325">Glycoprotein</keyword>
<sequence>RGAPWGCPACGISLSGLPPAASVLGSCLQPAPAQTPVTIVLTPPSPVVGGDVSLDPQPLPQGFVFCSWHRSATAAENNRILTYFPLTPPVQVPGPAQTGRETAGPGCALNIAGLTLNDTGNYSVLIYIPTAANPVLAKVVLRVSGKLCLSASSGRCWAQLLLRDGSSLAPSERLGLSPDNRTLTVLGVTRADAGAYQCEVGNPVSSVRSEPKYKIAPPPAPLKHPPQCLPPHGNKPSFQVFWGGGRNGTHRVTRSQQ</sequence>
<feature type="compositionally biased region" description="Pro residues" evidence="4">
    <location>
        <begin position="216"/>
        <end position="229"/>
    </location>
</feature>
<dbReference type="InterPro" id="IPR036179">
    <property type="entry name" value="Ig-like_dom_sf"/>
</dbReference>
<feature type="region of interest" description="Disordered" evidence="4">
    <location>
        <begin position="208"/>
        <end position="257"/>
    </location>
</feature>
<dbReference type="PANTHER" id="PTHR44427">
    <property type="entry name" value="CARCINOEMBRYONIC ANTIGEN-RELATED CELL ADHESION MOLECULE 19"/>
    <property type="match status" value="1"/>
</dbReference>
<dbReference type="AlphaFoldDB" id="A0A674JEX3"/>
<evidence type="ECO:0000256" key="1">
    <source>
        <dbReference type="ARBA" id="ARBA00022729"/>
    </source>
</evidence>
<dbReference type="SUPFAM" id="SSF48726">
    <property type="entry name" value="Immunoglobulin"/>
    <property type="match status" value="1"/>
</dbReference>
<feature type="signal peptide" evidence="5">
    <location>
        <begin position="1"/>
        <end position="22"/>
    </location>
</feature>
<accession>A0A674JEX3</accession>
<dbReference type="InterPro" id="IPR013783">
    <property type="entry name" value="Ig-like_fold"/>
</dbReference>
<organism evidence="6 7">
    <name type="scientific">Terrapene triunguis</name>
    <name type="common">Three-toed box turtle</name>
    <dbReference type="NCBI Taxonomy" id="2587831"/>
    <lineage>
        <taxon>Eukaryota</taxon>
        <taxon>Metazoa</taxon>
        <taxon>Chordata</taxon>
        <taxon>Craniata</taxon>
        <taxon>Vertebrata</taxon>
        <taxon>Euteleostomi</taxon>
        <taxon>Archelosauria</taxon>
        <taxon>Testudinata</taxon>
        <taxon>Testudines</taxon>
        <taxon>Cryptodira</taxon>
        <taxon>Durocryptodira</taxon>
        <taxon>Testudinoidea</taxon>
        <taxon>Emydidae</taxon>
        <taxon>Terrapene</taxon>
    </lineage>
</organism>
<reference evidence="6" key="1">
    <citation type="submission" date="2025-08" db="UniProtKB">
        <authorList>
            <consortium name="Ensembl"/>
        </authorList>
    </citation>
    <scope>IDENTIFICATION</scope>
</reference>
<evidence type="ECO:0000256" key="4">
    <source>
        <dbReference type="SAM" id="MobiDB-lite"/>
    </source>
</evidence>
<proteinExistence type="predicted"/>
<evidence type="ECO:0000256" key="2">
    <source>
        <dbReference type="ARBA" id="ARBA00023180"/>
    </source>
</evidence>
<evidence type="ECO:0008006" key="8">
    <source>
        <dbReference type="Google" id="ProtNLM"/>
    </source>
</evidence>
<protein>
    <recommendedName>
        <fullName evidence="8">Ig-like domain-containing protein</fullName>
    </recommendedName>
</protein>
<dbReference type="Proteomes" id="UP000472274">
    <property type="component" value="Unplaced"/>
</dbReference>
<dbReference type="InterPro" id="IPR050831">
    <property type="entry name" value="CEA_cell_adhesion"/>
</dbReference>
<dbReference type="GeneTree" id="ENSGT01100000263479"/>
<dbReference type="PANTHER" id="PTHR44427:SF1">
    <property type="entry name" value="CARCINOEMBRYONIC ANTIGEN-RELATED CELL ADHESION MOLECULE 1"/>
    <property type="match status" value="1"/>
</dbReference>
<dbReference type="Ensembl" id="ENSTMTT00000021092.1">
    <property type="protein sequence ID" value="ENSTMTP00000020381.1"/>
    <property type="gene ID" value="ENSTMTG00000014899.1"/>
</dbReference>
<name>A0A674JEX3_9SAUR</name>
<keyword evidence="3" id="KW-0393">Immunoglobulin domain</keyword>
<evidence type="ECO:0000313" key="6">
    <source>
        <dbReference type="Ensembl" id="ENSTMTP00000020381.1"/>
    </source>
</evidence>
<keyword evidence="1 5" id="KW-0732">Signal</keyword>
<reference evidence="6" key="2">
    <citation type="submission" date="2025-09" db="UniProtKB">
        <authorList>
            <consortium name="Ensembl"/>
        </authorList>
    </citation>
    <scope>IDENTIFICATION</scope>
</reference>
<feature type="chain" id="PRO_5025507344" description="Ig-like domain-containing protein" evidence="5">
    <location>
        <begin position="23"/>
        <end position="257"/>
    </location>
</feature>
<evidence type="ECO:0000256" key="5">
    <source>
        <dbReference type="SAM" id="SignalP"/>
    </source>
</evidence>
<dbReference type="InParanoid" id="A0A674JEX3"/>
<keyword evidence="7" id="KW-1185">Reference proteome</keyword>
<evidence type="ECO:0000256" key="3">
    <source>
        <dbReference type="ARBA" id="ARBA00023319"/>
    </source>
</evidence>
<dbReference type="Gene3D" id="2.60.40.10">
    <property type="entry name" value="Immunoglobulins"/>
    <property type="match status" value="2"/>
</dbReference>
<feature type="compositionally biased region" description="Basic residues" evidence="4">
    <location>
        <begin position="248"/>
        <end position="257"/>
    </location>
</feature>